<keyword evidence="3" id="KW-1185">Reference proteome</keyword>
<evidence type="ECO:0000313" key="3">
    <source>
        <dbReference type="Proteomes" id="UP000054350"/>
    </source>
</evidence>
<proteinExistence type="predicted"/>
<dbReference type="EMBL" id="GG745328">
    <property type="protein sequence ID" value="KNE54474.1"/>
    <property type="molecule type" value="Genomic_DNA"/>
</dbReference>
<reference evidence="2 3" key="1">
    <citation type="submission" date="2009-11" db="EMBL/GenBank/DDBJ databases">
        <title>Annotation of Allomyces macrogynus ATCC 38327.</title>
        <authorList>
            <consortium name="The Broad Institute Genome Sequencing Platform"/>
            <person name="Russ C."/>
            <person name="Cuomo C."/>
            <person name="Burger G."/>
            <person name="Gray M.W."/>
            <person name="Holland P.W.H."/>
            <person name="King N."/>
            <person name="Lang F.B.F."/>
            <person name="Roger A.J."/>
            <person name="Ruiz-Trillo I."/>
            <person name="Young S.K."/>
            <person name="Zeng Q."/>
            <person name="Gargeya S."/>
            <person name="Fitzgerald M."/>
            <person name="Haas B."/>
            <person name="Abouelleil A."/>
            <person name="Alvarado L."/>
            <person name="Arachchi H.M."/>
            <person name="Berlin A."/>
            <person name="Chapman S.B."/>
            <person name="Gearin G."/>
            <person name="Goldberg J."/>
            <person name="Griggs A."/>
            <person name="Gujja S."/>
            <person name="Hansen M."/>
            <person name="Heiman D."/>
            <person name="Howarth C."/>
            <person name="Larimer J."/>
            <person name="Lui A."/>
            <person name="MacDonald P.J.P."/>
            <person name="McCowen C."/>
            <person name="Montmayeur A."/>
            <person name="Murphy C."/>
            <person name="Neiman D."/>
            <person name="Pearson M."/>
            <person name="Priest M."/>
            <person name="Roberts A."/>
            <person name="Saif S."/>
            <person name="Shea T."/>
            <person name="Sisk P."/>
            <person name="Stolte C."/>
            <person name="Sykes S."/>
            <person name="Wortman J."/>
            <person name="Nusbaum C."/>
            <person name="Birren B."/>
        </authorList>
    </citation>
    <scope>NUCLEOTIDE SEQUENCE [LARGE SCALE GENOMIC DNA]</scope>
    <source>
        <strain evidence="2 3">ATCC 38327</strain>
    </source>
</reference>
<dbReference type="SUPFAM" id="SSF54236">
    <property type="entry name" value="Ubiquitin-like"/>
    <property type="match status" value="1"/>
</dbReference>
<organism evidence="2 3">
    <name type="scientific">Allomyces macrogynus (strain ATCC 38327)</name>
    <name type="common">Allomyces javanicus var. macrogynus</name>
    <dbReference type="NCBI Taxonomy" id="578462"/>
    <lineage>
        <taxon>Eukaryota</taxon>
        <taxon>Fungi</taxon>
        <taxon>Fungi incertae sedis</taxon>
        <taxon>Blastocladiomycota</taxon>
        <taxon>Blastocladiomycetes</taxon>
        <taxon>Blastocladiales</taxon>
        <taxon>Blastocladiaceae</taxon>
        <taxon>Allomyces</taxon>
    </lineage>
</organism>
<dbReference type="OrthoDB" id="442921at2759"/>
<feature type="domain" description="Ubiquitin-like" evidence="1">
    <location>
        <begin position="20"/>
        <end position="97"/>
    </location>
</feature>
<dbReference type="AlphaFoldDB" id="A0A0L0RWK3"/>
<dbReference type="SMART" id="SM00213">
    <property type="entry name" value="UBQ"/>
    <property type="match status" value="1"/>
</dbReference>
<dbReference type="Proteomes" id="UP000054350">
    <property type="component" value="Unassembled WGS sequence"/>
</dbReference>
<dbReference type="eggNOG" id="KOG1769">
    <property type="taxonomic scope" value="Eukaryota"/>
</dbReference>
<sequence>MADDRKPDVKPAAGGAVQQVTLKLRDPQGNEIEFKVKSTTKFHKIAKAYADKKNIDLAGLRFQVDGERVDLLSEQTVSELDLEDGDIVDVEINQVGGGPAPL</sequence>
<dbReference type="VEuPathDB" id="FungiDB:AMAG_00446"/>
<evidence type="ECO:0000313" key="2">
    <source>
        <dbReference type="EMBL" id="KNE54474.1"/>
    </source>
</evidence>
<protein>
    <recommendedName>
        <fullName evidence="1">Ubiquitin-like domain-containing protein</fullName>
    </recommendedName>
</protein>
<dbReference type="OMA" id="MKIYCAR"/>
<dbReference type="PROSITE" id="PS50053">
    <property type="entry name" value="UBIQUITIN_2"/>
    <property type="match status" value="1"/>
</dbReference>
<dbReference type="CDD" id="cd01763">
    <property type="entry name" value="Ubl_SUMO_like"/>
    <property type="match status" value="1"/>
</dbReference>
<dbReference type="STRING" id="578462.A0A0L0RWK3"/>
<reference evidence="3" key="2">
    <citation type="submission" date="2009-11" db="EMBL/GenBank/DDBJ databases">
        <title>The Genome Sequence of Allomyces macrogynus strain ATCC 38327.</title>
        <authorList>
            <consortium name="The Broad Institute Genome Sequencing Platform"/>
            <person name="Russ C."/>
            <person name="Cuomo C."/>
            <person name="Shea T."/>
            <person name="Young S.K."/>
            <person name="Zeng Q."/>
            <person name="Koehrsen M."/>
            <person name="Haas B."/>
            <person name="Borodovsky M."/>
            <person name="Guigo R."/>
            <person name="Alvarado L."/>
            <person name="Berlin A."/>
            <person name="Borenstein D."/>
            <person name="Chen Z."/>
            <person name="Engels R."/>
            <person name="Freedman E."/>
            <person name="Gellesch M."/>
            <person name="Goldberg J."/>
            <person name="Griggs A."/>
            <person name="Gujja S."/>
            <person name="Heiman D."/>
            <person name="Hepburn T."/>
            <person name="Howarth C."/>
            <person name="Jen D."/>
            <person name="Larson L."/>
            <person name="Lewis B."/>
            <person name="Mehta T."/>
            <person name="Park D."/>
            <person name="Pearson M."/>
            <person name="Roberts A."/>
            <person name="Saif S."/>
            <person name="Shenoy N."/>
            <person name="Sisk P."/>
            <person name="Stolte C."/>
            <person name="Sykes S."/>
            <person name="Walk T."/>
            <person name="White J."/>
            <person name="Yandava C."/>
            <person name="Burger G."/>
            <person name="Gray M.W."/>
            <person name="Holland P.W.H."/>
            <person name="King N."/>
            <person name="Lang F.B.F."/>
            <person name="Roger A.J."/>
            <person name="Ruiz-Trillo I."/>
            <person name="Lander E."/>
            <person name="Nusbaum C."/>
        </authorList>
    </citation>
    <scope>NUCLEOTIDE SEQUENCE [LARGE SCALE GENOMIC DNA]</scope>
    <source>
        <strain evidence="3">ATCC 38327</strain>
    </source>
</reference>
<gene>
    <name evidence="2" type="ORF">AMAG_00446</name>
</gene>
<dbReference type="InterPro" id="IPR000626">
    <property type="entry name" value="Ubiquitin-like_dom"/>
</dbReference>
<dbReference type="Pfam" id="PF11976">
    <property type="entry name" value="Rad60-SLD"/>
    <property type="match status" value="1"/>
</dbReference>
<dbReference type="InterPro" id="IPR022617">
    <property type="entry name" value="Rad60/SUMO-like_dom"/>
</dbReference>
<dbReference type="Gene3D" id="3.10.20.90">
    <property type="entry name" value="Phosphatidylinositol 3-kinase Catalytic Subunit, Chain A, domain 1"/>
    <property type="match status" value="1"/>
</dbReference>
<dbReference type="PANTHER" id="PTHR10562">
    <property type="entry name" value="SMALL UBIQUITIN-RELATED MODIFIER"/>
    <property type="match status" value="1"/>
</dbReference>
<evidence type="ECO:0000259" key="1">
    <source>
        <dbReference type="PROSITE" id="PS50053"/>
    </source>
</evidence>
<accession>A0A0L0RWK3</accession>
<name>A0A0L0RWK3_ALLM3</name>
<dbReference type="InterPro" id="IPR029071">
    <property type="entry name" value="Ubiquitin-like_domsf"/>
</dbReference>